<reference evidence="2 4" key="1">
    <citation type="journal article" date="2013" name="Curr. Biol.">
        <title>Shared signatures of parasitism and phylogenomics unite Cryptomycota and microsporidia.</title>
        <authorList>
            <person name="James T.Y."/>
            <person name="Pelin A."/>
            <person name="Bonen L."/>
            <person name="Ahrendt S."/>
            <person name="Sain D."/>
            <person name="Corradi N."/>
            <person name="Stajich J.E."/>
        </authorList>
    </citation>
    <scope>NUCLEOTIDE SEQUENCE [LARGE SCALE GENOMIC DNA]</scope>
    <source>
        <strain evidence="2">CSF55</strain>
        <strain evidence="2">CSF55</strain>
    </source>
</reference>
<reference evidence="5" key="2">
    <citation type="journal article" date="2018" name="Nat. Microbiol.">
        <title>Leveraging single-cell genomics to expand the fungal tree of life.</title>
        <authorList>
            <person name="Ahrendt S.R."/>
            <person name="Quandt C.A."/>
            <person name="Ciobanu D."/>
            <person name="Clum A."/>
            <person name="Salamov A."/>
            <person name="Andreopoulos B."/>
            <person name="Cheng J.F."/>
            <person name="Woyke T."/>
            <person name="Pelin A."/>
            <person name="Henrissat B."/>
            <person name="Reynolds N.K."/>
            <person name="Benny G.L."/>
            <person name="Smith M.E."/>
            <person name="James T.Y."/>
            <person name="Grigoriev I.V."/>
        </authorList>
    </citation>
    <scope>NUCLEOTIDE SEQUENCE [LARGE SCALE GENOMIC DNA]</scope>
    <source>
        <strain evidence="5">CSF55</strain>
    </source>
</reference>
<evidence type="ECO:0000313" key="3">
    <source>
        <dbReference type="EMBL" id="RKP18837.1"/>
    </source>
</evidence>
<dbReference type="Proteomes" id="UP000281549">
    <property type="component" value="Unassembled WGS sequence"/>
</dbReference>
<feature type="compositionally biased region" description="Polar residues" evidence="1">
    <location>
        <begin position="1"/>
        <end position="12"/>
    </location>
</feature>
<organism evidence="2 4">
    <name type="scientific">Rozella allomycis (strain CSF55)</name>
    <dbReference type="NCBI Taxonomy" id="988480"/>
    <lineage>
        <taxon>Eukaryota</taxon>
        <taxon>Fungi</taxon>
        <taxon>Fungi incertae sedis</taxon>
        <taxon>Cryptomycota</taxon>
        <taxon>Cryptomycota incertae sedis</taxon>
        <taxon>Rozella</taxon>
    </lineage>
</organism>
<keyword evidence="4" id="KW-1185">Reference proteome</keyword>
<feature type="non-terminal residue" evidence="2">
    <location>
        <position position="240"/>
    </location>
</feature>
<feature type="compositionally biased region" description="Basic and acidic residues" evidence="1">
    <location>
        <begin position="128"/>
        <end position="152"/>
    </location>
</feature>
<dbReference type="HOGENOM" id="CLU_1156948_0_0_1"/>
<gene>
    <name evidence="2" type="ORF">O9G_005584</name>
    <name evidence="3" type="ORF">ROZALSC1DRAFT_29505</name>
</gene>
<feature type="region of interest" description="Disordered" evidence="1">
    <location>
        <begin position="1"/>
        <end position="61"/>
    </location>
</feature>
<dbReference type="AlphaFoldDB" id="A0A075B225"/>
<sequence>MSAGRSSNSNDDQQVEKRTVHSNELPAISMSSSRQALPGSRSIVEDAASTKVSSDRDNMSQGVLSMPAMTKDESPQMMIQETVASQSNLLAQGSNWIENPSNLANVMSTPTITINENKKAYHSLGNVEVKEDSQGEQKQGDDDYNKDNKLDNNAEETEEKESKNIDDLKNSSSMDNPLDIIDKIAESVHSQSDLLIEKELIEQQRIEEIKKSKSEDLEQNQEVLLNTEAEKIPETENNQT</sequence>
<feature type="compositionally biased region" description="Basic and acidic residues" evidence="1">
    <location>
        <begin position="160"/>
        <end position="169"/>
    </location>
</feature>
<feature type="region of interest" description="Disordered" evidence="1">
    <location>
        <begin position="210"/>
        <end position="240"/>
    </location>
</feature>
<dbReference type="EMBL" id="KE560563">
    <property type="protein sequence ID" value="EPZ36430.1"/>
    <property type="molecule type" value="Genomic_DNA"/>
</dbReference>
<evidence type="ECO:0000256" key="1">
    <source>
        <dbReference type="SAM" id="MobiDB-lite"/>
    </source>
</evidence>
<dbReference type="Proteomes" id="UP000030755">
    <property type="component" value="Unassembled WGS sequence"/>
</dbReference>
<proteinExistence type="predicted"/>
<evidence type="ECO:0000313" key="5">
    <source>
        <dbReference type="Proteomes" id="UP000281549"/>
    </source>
</evidence>
<name>A0A075B225_ROZAC</name>
<protein>
    <submittedName>
        <fullName evidence="2">Uncharacterized protein</fullName>
    </submittedName>
</protein>
<dbReference type="EMBL" id="ML005355">
    <property type="protein sequence ID" value="RKP18837.1"/>
    <property type="molecule type" value="Genomic_DNA"/>
</dbReference>
<accession>A0A075B225</accession>
<evidence type="ECO:0000313" key="2">
    <source>
        <dbReference type="EMBL" id="EPZ36430.1"/>
    </source>
</evidence>
<reference evidence="3" key="3">
    <citation type="submission" date="2018-08" db="EMBL/GenBank/DDBJ databases">
        <title>Leveraging single-cell genomics to expand the Fungal Tree of Life.</title>
        <authorList>
            <consortium name="DOE Joint Genome Institute"/>
            <person name="Ahrendt S.R."/>
            <person name="Quandt C.A."/>
            <person name="Ciobanu D."/>
            <person name="Clum A."/>
            <person name="Salamov A."/>
            <person name="Andreopoulos B."/>
            <person name="Cheng J.-F."/>
            <person name="Woyke T."/>
            <person name="Pelin A."/>
            <person name="Henrissat B."/>
            <person name="Reynolds N."/>
            <person name="Benny G.L."/>
            <person name="Smith M.E."/>
            <person name="James T.Y."/>
            <person name="Grigoriev I.V."/>
        </authorList>
    </citation>
    <scope>NUCLEOTIDE SEQUENCE</scope>
    <source>
        <strain evidence="3">CSF55</strain>
    </source>
</reference>
<feature type="region of interest" description="Disordered" evidence="1">
    <location>
        <begin position="126"/>
        <end position="176"/>
    </location>
</feature>
<evidence type="ECO:0000313" key="4">
    <source>
        <dbReference type="Proteomes" id="UP000030755"/>
    </source>
</evidence>